<gene>
    <name evidence="3" type="ORF">CfE428DRAFT_4054</name>
</gene>
<keyword evidence="1" id="KW-0812">Transmembrane</keyword>
<dbReference type="Pfam" id="PF09990">
    <property type="entry name" value="DUF2231"/>
    <property type="match status" value="1"/>
</dbReference>
<comment type="caution">
    <text evidence="3">The sequence shown here is derived from an EMBL/GenBank/DDBJ whole genome shotgun (WGS) entry which is preliminary data.</text>
</comment>
<protein>
    <recommendedName>
        <fullName evidence="2">DUF2231 domain-containing protein</fullName>
    </recommendedName>
</protein>
<dbReference type="EMBL" id="ABVL01000013">
    <property type="protein sequence ID" value="EDY18270.1"/>
    <property type="molecule type" value="Genomic_DNA"/>
</dbReference>
<name>B4D565_9BACT</name>
<dbReference type="STRING" id="497964.CfE428DRAFT_4054"/>
<dbReference type="Proteomes" id="UP000005824">
    <property type="component" value="Unassembled WGS sequence"/>
</dbReference>
<feature type="transmembrane region" description="Helical" evidence="1">
    <location>
        <begin position="48"/>
        <end position="75"/>
    </location>
</feature>
<evidence type="ECO:0000259" key="2">
    <source>
        <dbReference type="Pfam" id="PF09990"/>
    </source>
</evidence>
<feature type="domain" description="DUF2231" evidence="2">
    <location>
        <begin position="9"/>
        <end position="140"/>
    </location>
</feature>
<proteinExistence type="predicted"/>
<feature type="transmembrane region" description="Helical" evidence="1">
    <location>
        <begin position="116"/>
        <end position="136"/>
    </location>
</feature>
<keyword evidence="1" id="KW-1133">Transmembrane helix</keyword>
<reference evidence="3 4" key="1">
    <citation type="journal article" date="2011" name="J. Bacteriol.">
        <title>Genome sequence of Chthoniobacter flavus Ellin428, an aerobic heterotrophic soil bacterium.</title>
        <authorList>
            <person name="Kant R."/>
            <person name="van Passel M.W."/>
            <person name="Palva A."/>
            <person name="Lucas S."/>
            <person name="Lapidus A."/>
            <person name="Glavina Del Rio T."/>
            <person name="Dalin E."/>
            <person name="Tice H."/>
            <person name="Bruce D."/>
            <person name="Goodwin L."/>
            <person name="Pitluck S."/>
            <person name="Larimer F.W."/>
            <person name="Land M.L."/>
            <person name="Hauser L."/>
            <person name="Sangwan P."/>
            <person name="de Vos W.M."/>
            <person name="Janssen P.H."/>
            <person name="Smidt H."/>
        </authorList>
    </citation>
    <scope>NUCLEOTIDE SEQUENCE [LARGE SCALE GENOMIC DNA]</scope>
    <source>
        <strain evidence="3 4">Ellin428</strain>
    </source>
</reference>
<evidence type="ECO:0000313" key="3">
    <source>
        <dbReference type="EMBL" id="EDY18270.1"/>
    </source>
</evidence>
<dbReference type="InParanoid" id="B4D565"/>
<keyword evidence="1" id="KW-0472">Membrane</keyword>
<sequence>MIEPSIWSNLHGASTHFPIALMLVSAFCDCASLLFSQAEQKQRALRSAGTITLVLGALGSYAAVFTGLVMTRWQVWGHATLLRHHQFVWPAFALMVGLATWRLVARRNPGDKLPRAYVVLMLLAAAFMSGAGYWGGEMLNRG</sequence>
<dbReference type="RefSeq" id="WP_006981378.1">
    <property type="nucleotide sequence ID" value="NZ_ABVL01000013.1"/>
</dbReference>
<dbReference type="AlphaFoldDB" id="B4D565"/>
<evidence type="ECO:0000313" key="4">
    <source>
        <dbReference type="Proteomes" id="UP000005824"/>
    </source>
</evidence>
<dbReference type="InterPro" id="IPR019251">
    <property type="entry name" value="DUF2231_TM"/>
</dbReference>
<keyword evidence="4" id="KW-1185">Reference proteome</keyword>
<feature type="transmembrane region" description="Helical" evidence="1">
    <location>
        <begin position="87"/>
        <end position="104"/>
    </location>
</feature>
<feature type="transmembrane region" description="Helical" evidence="1">
    <location>
        <begin position="17"/>
        <end position="36"/>
    </location>
</feature>
<organism evidence="3 4">
    <name type="scientific">Chthoniobacter flavus Ellin428</name>
    <dbReference type="NCBI Taxonomy" id="497964"/>
    <lineage>
        <taxon>Bacteria</taxon>
        <taxon>Pseudomonadati</taxon>
        <taxon>Verrucomicrobiota</taxon>
        <taxon>Spartobacteria</taxon>
        <taxon>Chthoniobacterales</taxon>
        <taxon>Chthoniobacteraceae</taxon>
        <taxon>Chthoniobacter</taxon>
    </lineage>
</organism>
<evidence type="ECO:0000256" key="1">
    <source>
        <dbReference type="SAM" id="Phobius"/>
    </source>
</evidence>
<accession>B4D565</accession>